<dbReference type="NCBIfam" id="TIGR00756">
    <property type="entry name" value="PPR"/>
    <property type="match status" value="7"/>
</dbReference>
<organism evidence="6 7">
    <name type="scientific">Lupinus luteus</name>
    <name type="common">European yellow lupine</name>
    <dbReference type="NCBI Taxonomy" id="3873"/>
    <lineage>
        <taxon>Eukaryota</taxon>
        <taxon>Viridiplantae</taxon>
        <taxon>Streptophyta</taxon>
        <taxon>Embryophyta</taxon>
        <taxon>Tracheophyta</taxon>
        <taxon>Spermatophyta</taxon>
        <taxon>Magnoliopsida</taxon>
        <taxon>eudicotyledons</taxon>
        <taxon>Gunneridae</taxon>
        <taxon>Pentapetalae</taxon>
        <taxon>rosids</taxon>
        <taxon>fabids</taxon>
        <taxon>Fabales</taxon>
        <taxon>Fabaceae</taxon>
        <taxon>Papilionoideae</taxon>
        <taxon>50 kb inversion clade</taxon>
        <taxon>genistoids sensu lato</taxon>
        <taxon>core genistoids</taxon>
        <taxon>Genisteae</taxon>
        <taxon>Lupinus</taxon>
    </lineage>
</organism>
<feature type="repeat" description="PPR" evidence="3">
    <location>
        <begin position="551"/>
        <end position="585"/>
    </location>
</feature>
<feature type="domain" description="Smr" evidence="5">
    <location>
        <begin position="794"/>
        <end position="883"/>
    </location>
</feature>
<dbReference type="InterPro" id="IPR011990">
    <property type="entry name" value="TPR-like_helical_dom_sf"/>
</dbReference>
<dbReference type="SUPFAM" id="SSF48452">
    <property type="entry name" value="TPR-like"/>
    <property type="match status" value="1"/>
</dbReference>
<comment type="caution">
    <text evidence="6">The sequence shown here is derived from an EMBL/GenBank/DDBJ whole genome shotgun (WGS) entry which is preliminary data.</text>
</comment>
<dbReference type="InterPro" id="IPR002885">
    <property type="entry name" value="PPR_rpt"/>
</dbReference>
<keyword evidence="7" id="KW-1185">Reference proteome</keyword>
<dbReference type="AlphaFoldDB" id="A0AAV1XCM4"/>
<evidence type="ECO:0000256" key="3">
    <source>
        <dbReference type="PROSITE-ProRule" id="PRU00708"/>
    </source>
</evidence>
<evidence type="ECO:0000313" key="7">
    <source>
        <dbReference type="Proteomes" id="UP001497480"/>
    </source>
</evidence>
<dbReference type="EMBL" id="CAXHTB010000013">
    <property type="protein sequence ID" value="CAL0318763.1"/>
    <property type="molecule type" value="Genomic_DNA"/>
</dbReference>
<dbReference type="Pfam" id="PF13812">
    <property type="entry name" value="PPR_3"/>
    <property type="match status" value="1"/>
</dbReference>
<evidence type="ECO:0000256" key="1">
    <source>
        <dbReference type="ARBA" id="ARBA00007626"/>
    </source>
</evidence>
<dbReference type="FunFam" id="1.25.40.10:FF:000581">
    <property type="entry name" value="Pentatricopeptide repeat-containing protein, chloroplastic"/>
    <property type="match status" value="1"/>
</dbReference>
<feature type="compositionally biased region" description="Polar residues" evidence="4">
    <location>
        <begin position="1"/>
        <end position="17"/>
    </location>
</feature>
<comment type="similarity">
    <text evidence="1">Belongs to the PPR family. P subfamily.</text>
</comment>
<dbReference type="InterPro" id="IPR036063">
    <property type="entry name" value="Smr_dom_sf"/>
</dbReference>
<dbReference type="PANTHER" id="PTHR47447:SF29">
    <property type="entry name" value="PPR CONTAINING PLANT PROTEIN"/>
    <property type="match status" value="1"/>
</dbReference>
<name>A0AAV1XCM4_LUPLU</name>
<feature type="repeat" description="PPR" evidence="3">
    <location>
        <begin position="411"/>
        <end position="445"/>
    </location>
</feature>
<evidence type="ECO:0000256" key="4">
    <source>
        <dbReference type="SAM" id="MobiDB-lite"/>
    </source>
</evidence>
<accession>A0AAV1XCM4</accession>
<proteinExistence type="inferred from homology"/>
<protein>
    <recommendedName>
        <fullName evidence="5">Smr domain-containing protein</fullName>
    </recommendedName>
</protein>
<dbReference type="SUPFAM" id="SSF160443">
    <property type="entry name" value="SMR domain-like"/>
    <property type="match status" value="1"/>
</dbReference>
<dbReference type="Pfam" id="PF13041">
    <property type="entry name" value="PPR_2"/>
    <property type="match status" value="5"/>
</dbReference>
<gene>
    <name evidence="6" type="ORF">LLUT_LOCUS19823</name>
</gene>
<feature type="region of interest" description="Disordered" evidence="4">
    <location>
        <begin position="1"/>
        <end position="73"/>
    </location>
</feature>
<feature type="compositionally biased region" description="Low complexity" evidence="4">
    <location>
        <begin position="29"/>
        <end position="57"/>
    </location>
</feature>
<feature type="repeat" description="PPR" evidence="3">
    <location>
        <begin position="340"/>
        <end position="374"/>
    </location>
</feature>
<evidence type="ECO:0000313" key="6">
    <source>
        <dbReference type="EMBL" id="CAL0318763.1"/>
    </source>
</evidence>
<feature type="repeat" description="PPR" evidence="3">
    <location>
        <begin position="304"/>
        <end position="339"/>
    </location>
</feature>
<dbReference type="PROSITE" id="PS50828">
    <property type="entry name" value="SMR"/>
    <property type="match status" value="1"/>
</dbReference>
<keyword evidence="2" id="KW-0677">Repeat</keyword>
<feature type="repeat" description="PPR" evidence="3">
    <location>
        <begin position="269"/>
        <end position="303"/>
    </location>
</feature>
<dbReference type="SMART" id="SM00463">
    <property type="entry name" value="SMR"/>
    <property type="match status" value="1"/>
</dbReference>
<dbReference type="Gene3D" id="1.25.40.10">
    <property type="entry name" value="Tetratricopeptide repeat domain"/>
    <property type="match status" value="5"/>
</dbReference>
<feature type="repeat" description="PPR" evidence="3">
    <location>
        <begin position="375"/>
        <end position="410"/>
    </location>
</feature>
<dbReference type="Gene3D" id="3.30.1370.110">
    <property type="match status" value="1"/>
</dbReference>
<feature type="compositionally biased region" description="Low complexity" evidence="4">
    <location>
        <begin position="64"/>
        <end position="73"/>
    </location>
</feature>
<reference evidence="6 7" key="1">
    <citation type="submission" date="2024-03" db="EMBL/GenBank/DDBJ databases">
        <authorList>
            <person name="Martinez-Hernandez J."/>
        </authorList>
    </citation>
    <scope>NUCLEOTIDE SEQUENCE [LARGE SCALE GENOMIC DNA]</scope>
</reference>
<sequence>MASTPSPQCSSLPSRPENTTSHRHHHHNTTTTTTTTNHHNSNSNRNNNLRHCNNRNNNLRHHNSYNNNRFSSYNRYSSNASNGNGANYGSGSGVVGGGGGGAVSAAAAAATGGAIGFSSSFIGGVRKTGLGHEFSGRRSTRFVSKMYSVQTRASSNKNYHSAVADEALRCLVKAGNDCSAIDNVLLSFENRLVRVEDYIYLLKEFVNEGTYLLANKCYDFAMGIWNGCGTRLERGKLTSTMIGTLGRMRKVDDARRLFEFAKNEGYGNTVYSYSSMISALGRNGRFHEAVSLFWAMRNSGMEPTLITYNSLIDAGAKAQVEFSKVVKFFDELVTKGIKPDRLTYNSLLSVCVPRGLWEVAQNLLAEMEQRGIDRDVYTYNTYLDTLCKGGQMDLAGKVMTEEMPARKIYPNVVTYSTMMDGYAKAGRLEDALYLYNEMKRLSIRFDRVSYNTLVAVFAKLGLFEEVRNIIKDMESCGLTKDVVTYNALLGGYGKHSMYDEVRRLFEEMKAKNIHPNMLTYSTMIDVYTKGCMYMEAMDVYKEFKKEGLEADVVFYSSLIDVLCKNGLVECAMMLLEMMTEDGIRPNVVTYNSIIDAFGQVMGLEWRSDTSFEADEHQSTRNSSQLVDTFQSQVGDKEDDRVLKMFEQLAVDKSGHTNKDLRNRQDKFNILWILNKMHELEIKPNVVTFSAILNACSRCNSFGDASKLLDELCLFDNQVYGVAHGLLLGYRENIWFKAQSLFDEIKHMDSSTASAFYNALTDMLWHFGQKRGAQLVVLEGRRRNVWKGDWSESCLDLHLMSCGAACAMVHAWLLNIRTVVFEGSELPKLLSILTGWGKHSKVVGDGALRRAVEALLNRIGAPFRNAECNIGRFISPGYVVAAWLKQSSTLNVLVLHDDISDSRPVGQVYNLQALCM</sequence>
<feature type="repeat" description="PPR" evidence="3">
    <location>
        <begin position="516"/>
        <end position="550"/>
    </location>
</feature>
<dbReference type="PROSITE" id="PS51375">
    <property type="entry name" value="PPR"/>
    <property type="match status" value="9"/>
</dbReference>
<dbReference type="Proteomes" id="UP001497480">
    <property type="component" value="Unassembled WGS sequence"/>
</dbReference>
<dbReference type="InterPro" id="IPR002625">
    <property type="entry name" value="Smr_dom"/>
</dbReference>
<evidence type="ECO:0000259" key="5">
    <source>
        <dbReference type="PROSITE" id="PS50828"/>
    </source>
</evidence>
<feature type="repeat" description="PPR" evidence="3">
    <location>
        <begin position="446"/>
        <end position="480"/>
    </location>
</feature>
<feature type="repeat" description="PPR" evidence="3">
    <location>
        <begin position="481"/>
        <end position="515"/>
    </location>
</feature>
<dbReference type="PANTHER" id="PTHR47447">
    <property type="entry name" value="OS03G0856100 PROTEIN"/>
    <property type="match status" value="1"/>
</dbReference>
<evidence type="ECO:0000256" key="2">
    <source>
        <dbReference type="ARBA" id="ARBA00022737"/>
    </source>
</evidence>